<protein>
    <recommendedName>
        <fullName evidence="5">DUF4229 domain-containing protein</fullName>
    </recommendedName>
</protein>
<evidence type="ECO:0000256" key="1">
    <source>
        <dbReference type="SAM" id="MobiDB-lite"/>
    </source>
</evidence>
<keyword evidence="2" id="KW-0812">Transmembrane</keyword>
<organism evidence="3 4">
    <name type="scientific">Cellulomonas composti</name>
    <dbReference type="NCBI Taxonomy" id="266130"/>
    <lineage>
        <taxon>Bacteria</taxon>
        <taxon>Bacillati</taxon>
        <taxon>Actinomycetota</taxon>
        <taxon>Actinomycetes</taxon>
        <taxon>Micrococcales</taxon>
        <taxon>Cellulomonadaceae</taxon>
        <taxon>Cellulomonas</taxon>
    </lineage>
</organism>
<sequence>MPVVLYTLLRLLLFAVATAALWWVGMRSWLAPLAGLFVAWGLGYVLLGRWRSAAAAYVQARAEARAPSTHRTRADEDAAYEDAADDAARSQPDS</sequence>
<comment type="caution">
    <text evidence="3">The sequence shown here is derived from an EMBL/GenBank/DDBJ whole genome shotgun (WGS) entry which is preliminary data.</text>
</comment>
<dbReference type="Proteomes" id="UP000321720">
    <property type="component" value="Unassembled WGS sequence"/>
</dbReference>
<dbReference type="EMBL" id="BJWG01000019">
    <property type="protein sequence ID" value="GEL96374.1"/>
    <property type="molecule type" value="Genomic_DNA"/>
</dbReference>
<accession>A0A511JEF4</accession>
<keyword evidence="2" id="KW-0472">Membrane</keyword>
<name>A0A511JEF4_9CELL</name>
<dbReference type="Pfam" id="PF14012">
    <property type="entry name" value="DUF4229"/>
    <property type="match status" value="1"/>
</dbReference>
<evidence type="ECO:0000313" key="4">
    <source>
        <dbReference type="Proteomes" id="UP000321720"/>
    </source>
</evidence>
<evidence type="ECO:0008006" key="5">
    <source>
        <dbReference type="Google" id="ProtNLM"/>
    </source>
</evidence>
<dbReference type="AlphaFoldDB" id="A0A511JEF4"/>
<evidence type="ECO:0000313" key="3">
    <source>
        <dbReference type="EMBL" id="GEL96374.1"/>
    </source>
</evidence>
<proteinExistence type="predicted"/>
<gene>
    <name evidence="3" type="ORF">CCO02nite_30320</name>
</gene>
<reference evidence="3 4" key="1">
    <citation type="submission" date="2019-07" db="EMBL/GenBank/DDBJ databases">
        <title>Whole genome shotgun sequence of Cellulomonas composti NBRC 100758.</title>
        <authorList>
            <person name="Hosoyama A."/>
            <person name="Uohara A."/>
            <person name="Ohji S."/>
            <person name="Ichikawa N."/>
        </authorList>
    </citation>
    <scope>NUCLEOTIDE SEQUENCE [LARGE SCALE GENOMIC DNA]</scope>
    <source>
        <strain evidence="3 4">NBRC 100758</strain>
    </source>
</reference>
<dbReference type="RefSeq" id="WP_186812732.1">
    <property type="nucleotide sequence ID" value="NZ_BJWG01000019.1"/>
</dbReference>
<dbReference type="InterPro" id="IPR025323">
    <property type="entry name" value="DUF4229"/>
</dbReference>
<feature type="region of interest" description="Disordered" evidence="1">
    <location>
        <begin position="65"/>
        <end position="94"/>
    </location>
</feature>
<feature type="transmembrane region" description="Helical" evidence="2">
    <location>
        <begin position="29"/>
        <end position="47"/>
    </location>
</feature>
<keyword evidence="4" id="KW-1185">Reference proteome</keyword>
<keyword evidence="2" id="KW-1133">Transmembrane helix</keyword>
<evidence type="ECO:0000256" key="2">
    <source>
        <dbReference type="SAM" id="Phobius"/>
    </source>
</evidence>